<feature type="chain" id="PRO_5046747992" description="Secreted protein" evidence="1">
    <location>
        <begin position="21"/>
        <end position="127"/>
    </location>
</feature>
<evidence type="ECO:0000313" key="3">
    <source>
        <dbReference type="Proteomes" id="UP001345963"/>
    </source>
</evidence>
<evidence type="ECO:0000256" key="1">
    <source>
        <dbReference type="SAM" id="SignalP"/>
    </source>
</evidence>
<reference evidence="2 3" key="1">
    <citation type="submission" date="2021-07" db="EMBL/GenBank/DDBJ databases">
        <authorList>
            <person name="Palmer J.M."/>
        </authorList>
    </citation>
    <scope>NUCLEOTIDE SEQUENCE [LARGE SCALE GENOMIC DNA]</scope>
    <source>
        <strain evidence="2 3">AT_MEX2019</strain>
        <tissue evidence="2">Muscle</tissue>
    </source>
</reference>
<dbReference type="Proteomes" id="UP001345963">
    <property type="component" value="Unassembled WGS sequence"/>
</dbReference>
<proteinExistence type="predicted"/>
<evidence type="ECO:0008006" key="4">
    <source>
        <dbReference type="Google" id="ProtNLM"/>
    </source>
</evidence>
<protein>
    <recommendedName>
        <fullName evidence="4">Secreted protein</fullName>
    </recommendedName>
</protein>
<feature type="signal peptide" evidence="1">
    <location>
        <begin position="1"/>
        <end position="20"/>
    </location>
</feature>
<dbReference type="EMBL" id="JAHUTI010005162">
    <property type="protein sequence ID" value="MED6234152.1"/>
    <property type="molecule type" value="Genomic_DNA"/>
</dbReference>
<keyword evidence="1" id="KW-0732">Signal</keyword>
<accession>A0ABU7A7R9</accession>
<organism evidence="2 3">
    <name type="scientific">Ataeniobius toweri</name>
    <dbReference type="NCBI Taxonomy" id="208326"/>
    <lineage>
        <taxon>Eukaryota</taxon>
        <taxon>Metazoa</taxon>
        <taxon>Chordata</taxon>
        <taxon>Craniata</taxon>
        <taxon>Vertebrata</taxon>
        <taxon>Euteleostomi</taxon>
        <taxon>Actinopterygii</taxon>
        <taxon>Neopterygii</taxon>
        <taxon>Teleostei</taxon>
        <taxon>Neoteleostei</taxon>
        <taxon>Acanthomorphata</taxon>
        <taxon>Ovalentaria</taxon>
        <taxon>Atherinomorphae</taxon>
        <taxon>Cyprinodontiformes</taxon>
        <taxon>Goodeidae</taxon>
        <taxon>Ataeniobius</taxon>
    </lineage>
</organism>
<evidence type="ECO:0000313" key="2">
    <source>
        <dbReference type="EMBL" id="MED6234152.1"/>
    </source>
</evidence>
<name>A0ABU7A7R9_9TELE</name>
<keyword evidence="3" id="KW-1185">Reference proteome</keyword>
<comment type="caution">
    <text evidence="2">The sequence shown here is derived from an EMBL/GenBank/DDBJ whole genome shotgun (WGS) entry which is preliminary data.</text>
</comment>
<gene>
    <name evidence="2" type="ORF">ATANTOWER_023280</name>
</gene>
<sequence length="127" mass="13609">MSLLSLYSLVLLDTFSSVSLQPVPHLCHVSPDYLSPCFIGSYSTSLSILASWFSLFLAGSSCLLPCYLPEFLLVVCLLPDLVLLERSVWAGSVGTKGGGMATCQVCVAPLGWQWATGALHGWSNPKI</sequence>